<dbReference type="AlphaFoldDB" id="A0A0C2SJH1"/>
<dbReference type="Proteomes" id="UP000054549">
    <property type="component" value="Unassembled WGS sequence"/>
</dbReference>
<dbReference type="HOGENOM" id="CLU_2372336_0_0_1"/>
<reference evidence="1 2" key="1">
    <citation type="submission" date="2014-04" db="EMBL/GenBank/DDBJ databases">
        <title>Evolutionary Origins and Diversification of the Mycorrhizal Mutualists.</title>
        <authorList>
            <consortium name="DOE Joint Genome Institute"/>
            <consortium name="Mycorrhizal Genomics Consortium"/>
            <person name="Kohler A."/>
            <person name="Kuo A."/>
            <person name="Nagy L.G."/>
            <person name="Floudas D."/>
            <person name="Copeland A."/>
            <person name="Barry K.W."/>
            <person name="Cichocki N."/>
            <person name="Veneault-Fourrey C."/>
            <person name="LaButti K."/>
            <person name="Lindquist E.A."/>
            <person name="Lipzen A."/>
            <person name="Lundell T."/>
            <person name="Morin E."/>
            <person name="Murat C."/>
            <person name="Riley R."/>
            <person name="Ohm R."/>
            <person name="Sun H."/>
            <person name="Tunlid A."/>
            <person name="Henrissat B."/>
            <person name="Grigoriev I.V."/>
            <person name="Hibbett D.S."/>
            <person name="Martin F."/>
        </authorList>
    </citation>
    <scope>NUCLEOTIDE SEQUENCE [LARGE SCALE GENOMIC DNA]</scope>
    <source>
        <strain evidence="1 2">Koide BX008</strain>
    </source>
</reference>
<protein>
    <submittedName>
        <fullName evidence="1">Uncharacterized protein</fullName>
    </submittedName>
</protein>
<name>A0A0C2SJH1_AMAMK</name>
<sequence>MNAKQLCMRTLSDDRSDQHVLDPPSFDSFVMLAFYSNLRQIPLAADSSVPSVPSVIRPPLTNTASSSHTKSRQFHRSYQSTPAYRIWIVPHQINN</sequence>
<accession>A0A0C2SJH1</accession>
<evidence type="ECO:0000313" key="2">
    <source>
        <dbReference type="Proteomes" id="UP000054549"/>
    </source>
</evidence>
<proteinExistence type="predicted"/>
<keyword evidence="2" id="KW-1185">Reference proteome</keyword>
<dbReference type="InParanoid" id="A0A0C2SJH1"/>
<evidence type="ECO:0000313" key="1">
    <source>
        <dbReference type="EMBL" id="KIL54049.1"/>
    </source>
</evidence>
<dbReference type="EMBL" id="KN818991">
    <property type="protein sequence ID" value="KIL54049.1"/>
    <property type="molecule type" value="Genomic_DNA"/>
</dbReference>
<organism evidence="1 2">
    <name type="scientific">Amanita muscaria (strain Koide BX008)</name>
    <dbReference type="NCBI Taxonomy" id="946122"/>
    <lineage>
        <taxon>Eukaryota</taxon>
        <taxon>Fungi</taxon>
        <taxon>Dikarya</taxon>
        <taxon>Basidiomycota</taxon>
        <taxon>Agaricomycotina</taxon>
        <taxon>Agaricomycetes</taxon>
        <taxon>Agaricomycetidae</taxon>
        <taxon>Agaricales</taxon>
        <taxon>Pluteineae</taxon>
        <taxon>Amanitaceae</taxon>
        <taxon>Amanita</taxon>
    </lineage>
</organism>
<gene>
    <name evidence="1" type="ORF">M378DRAFT_19254</name>
</gene>